<feature type="transmembrane region" description="Helical" evidence="6">
    <location>
        <begin position="233"/>
        <end position="256"/>
    </location>
</feature>
<evidence type="ECO:0000256" key="3">
    <source>
        <dbReference type="ARBA" id="ARBA00022692"/>
    </source>
</evidence>
<feature type="transmembrane region" description="Helical" evidence="6">
    <location>
        <begin position="106"/>
        <end position="128"/>
    </location>
</feature>
<feature type="transmembrane region" description="Helical" evidence="6">
    <location>
        <begin position="295"/>
        <end position="313"/>
    </location>
</feature>
<keyword evidence="5 6" id="KW-0472">Membrane</keyword>
<keyword evidence="3 6" id="KW-0812">Transmembrane</keyword>
<dbReference type="InterPro" id="IPR022369">
    <property type="entry name" value="Integral_membrane_TerC_rswitch"/>
</dbReference>
<feature type="transmembrane region" description="Helical" evidence="6">
    <location>
        <begin position="6"/>
        <end position="26"/>
    </location>
</feature>
<dbReference type="NCBIfam" id="TIGR03718">
    <property type="entry name" value="R_switched_Alx"/>
    <property type="match status" value="1"/>
</dbReference>
<feature type="transmembrane region" description="Helical" evidence="6">
    <location>
        <begin position="38"/>
        <end position="63"/>
    </location>
</feature>
<dbReference type="Pfam" id="PF03741">
    <property type="entry name" value="TerC"/>
    <property type="match status" value="1"/>
</dbReference>
<dbReference type="PANTHER" id="PTHR30238">
    <property type="entry name" value="MEMBRANE BOUND PREDICTED REDOX MODULATOR"/>
    <property type="match status" value="1"/>
</dbReference>
<evidence type="ECO:0000313" key="7">
    <source>
        <dbReference type="EMBL" id="SUV52716.1"/>
    </source>
</evidence>
<feature type="transmembrane region" description="Helical" evidence="6">
    <location>
        <begin position="262"/>
        <end position="283"/>
    </location>
</feature>
<accession>A0A380ZVC1</accession>
<evidence type="ECO:0000256" key="4">
    <source>
        <dbReference type="ARBA" id="ARBA00022989"/>
    </source>
</evidence>
<keyword evidence="4 6" id="KW-1133">Transmembrane helix</keyword>
<comment type="similarity">
    <text evidence="2">Belongs to the TerC family.</text>
</comment>
<feature type="transmembrane region" description="Helical" evidence="6">
    <location>
        <begin position="325"/>
        <end position="342"/>
    </location>
</feature>
<dbReference type="AlphaFoldDB" id="A0A380ZVC1"/>
<dbReference type="InterPro" id="IPR005496">
    <property type="entry name" value="Integral_membrane_TerC"/>
</dbReference>
<organism evidence="7 8">
    <name type="scientific">Bergeyella zoohelcum</name>
    <dbReference type="NCBI Taxonomy" id="1015"/>
    <lineage>
        <taxon>Bacteria</taxon>
        <taxon>Pseudomonadati</taxon>
        <taxon>Bacteroidota</taxon>
        <taxon>Flavobacteriia</taxon>
        <taxon>Flavobacteriales</taxon>
        <taxon>Weeksellaceae</taxon>
        <taxon>Bergeyella</taxon>
    </lineage>
</organism>
<evidence type="ECO:0000256" key="6">
    <source>
        <dbReference type="SAM" id="Phobius"/>
    </source>
</evidence>
<sequence>MSNEVLFLGGFILFICIILAIDLSLGSKSSGQVSMKQAGAMSAFVVALSLAFYAILINFGHLIHGIDSVEKLQEIIVKHKHPVQIIPNDLEHSIDLYNSNLGLEYITGYIVEYALSVDNIFVILLVFRGFNVLPKDYHKVLFWGILGAVVMRFIFIFLGAALIEKFSWIMYLFGAFLVFTGAKMFLNKNDEESIDTEHHPIVRFANKYFKVHNQFVGNKFWVTINGVKKMTPLFLVLLVIEGTDLIFAVDSIPAIFSVTKDPYIVFFSNIFAIIGLRSMFFLLAGVVDKFKYLKVGLSILLVFIGLKMLLHHYLEDWGFKTTHSLLIIVLILGGSILLSLLIQDKRTNRSIKYEEGKSDDLHRES</sequence>
<dbReference type="Proteomes" id="UP000255515">
    <property type="component" value="Unassembled WGS sequence"/>
</dbReference>
<evidence type="ECO:0000256" key="1">
    <source>
        <dbReference type="ARBA" id="ARBA00004141"/>
    </source>
</evidence>
<protein>
    <submittedName>
        <fullName evidence="7">Inner membrane protein alx</fullName>
    </submittedName>
</protein>
<dbReference type="EMBL" id="UFTJ01000003">
    <property type="protein sequence ID" value="SUV52716.1"/>
    <property type="molecule type" value="Genomic_DNA"/>
</dbReference>
<feature type="transmembrane region" description="Helical" evidence="6">
    <location>
        <begin position="168"/>
        <end position="186"/>
    </location>
</feature>
<proteinExistence type="inferred from homology"/>
<evidence type="ECO:0000313" key="8">
    <source>
        <dbReference type="Proteomes" id="UP000255515"/>
    </source>
</evidence>
<feature type="transmembrane region" description="Helical" evidence="6">
    <location>
        <begin position="140"/>
        <end position="162"/>
    </location>
</feature>
<comment type="subcellular location">
    <subcellularLocation>
        <location evidence="1">Membrane</location>
        <topology evidence="1">Multi-pass membrane protein</topology>
    </subcellularLocation>
</comment>
<evidence type="ECO:0000256" key="2">
    <source>
        <dbReference type="ARBA" id="ARBA00007511"/>
    </source>
</evidence>
<gene>
    <name evidence="7" type="primary">alx</name>
    <name evidence="7" type="ORF">NCTC11661_01858</name>
</gene>
<reference evidence="7 8" key="1">
    <citation type="submission" date="2018-06" db="EMBL/GenBank/DDBJ databases">
        <authorList>
            <consortium name="Pathogen Informatics"/>
            <person name="Doyle S."/>
        </authorList>
    </citation>
    <scope>NUCLEOTIDE SEQUENCE [LARGE SCALE GENOMIC DNA]</scope>
    <source>
        <strain evidence="7 8">NCTC11661</strain>
    </source>
</reference>
<dbReference type="PANTHER" id="PTHR30238:SF0">
    <property type="entry name" value="THYLAKOID MEMBRANE PROTEIN TERC, CHLOROPLASTIC"/>
    <property type="match status" value="1"/>
</dbReference>
<dbReference type="GO" id="GO:0016020">
    <property type="term" value="C:membrane"/>
    <property type="evidence" value="ECO:0007669"/>
    <property type="project" value="UniProtKB-SubCell"/>
</dbReference>
<evidence type="ECO:0000256" key="5">
    <source>
        <dbReference type="ARBA" id="ARBA00023136"/>
    </source>
</evidence>
<name>A0A380ZVC1_9FLAO</name>
<dbReference type="RefSeq" id="WP_002688160.1">
    <property type="nucleotide sequence ID" value="NZ_UFTJ01000003.1"/>
</dbReference>